<evidence type="ECO:0000313" key="1">
    <source>
        <dbReference type="EMBL" id="EGF24344.1"/>
    </source>
</evidence>
<comment type="caution">
    <text evidence="1">The sequence shown here is derived from an EMBL/GenBank/DDBJ whole genome shotgun (WGS) entry which is preliminary data.</text>
</comment>
<protein>
    <submittedName>
        <fullName evidence="1">Uncharacterized protein</fullName>
    </submittedName>
</protein>
<dbReference type="AlphaFoldDB" id="F2B177"/>
<dbReference type="Proteomes" id="UP000006222">
    <property type="component" value="Unassembled WGS sequence"/>
</dbReference>
<accession>F2B177</accession>
<name>F2B177_RHOBT</name>
<proteinExistence type="predicted"/>
<organism evidence="1 2">
    <name type="scientific">Rhodopirellula baltica WH47</name>
    <dbReference type="NCBI Taxonomy" id="991778"/>
    <lineage>
        <taxon>Bacteria</taxon>
        <taxon>Pseudomonadati</taxon>
        <taxon>Planctomycetota</taxon>
        <taxon>Planctomycetia</taxon>
        <taxon>Pirellulales</taxon>
        <taxon>Pirellulaceae</taxon>
        <taxon>Rhodopirellula</taxon>
    </lineage>
</organism>
<reference evidence="1 2" key="1">
    <citation type="journal article" date="2013" name="Mar. Genomics">
        <title>Expression of sulfatases in Rhodopirellula baltica and the diversity of sulfatases in the genus Rhodopirellula.</title>
        <authorList>
            <person name="Wegner C.E."/>
            <person name="Richter-Heitmann T."/>
            <person name="Klindworth A."/>
            <person name="Klockow C."/>
            <person name="Richter M."/>
            <person name="Achstetter T."/>
            <person name="Glockner F.O."/>
            <person name="Harder J."/>
        </authorList>
    </citation>
    <scope>NUCLEOTIDE SEQUENCE [LARGE SCALE GENOMIC DNA]</scope>
    <source>
        <strain evidence="1 2">WH47</strain>
    </source>
</reference>
<evidence type="ECO:0000313" key="2">
    <source>
        <dbReference type="Proteomes" id="UP000006222"/>
    </source>
</evidence>
<dbReference type="EMBL" id="AFAR01000294">
    <property type="protein sequence ID" value="EGF24344.1"/>
    <property type="molecule type" value="Genomic_DNA"/>
</dbReference>
<gene>
    <name evidence="1" type="ORF">RBWH47_00065</name>
</gene>
<sequence length="68" mass="7096">MPLVPPLQLLGLVRKAKSSQSDQGRPDDQCVEHHPAVDRVLCCVPTAIQLPLPVAVPAVGSDGDLGCS</sequence>